<evidence type="ECO:0000313" key="1">
    <source>
        <dbReference type="EMBL" id="KFB71029.1"/>
    </source>
</evidence>
<sequence length="406" mass="42366">MLTTQIIHQIRAGSGCPLVDRGAAAVRHARILAQLRHVCRSEVGLLFGKQSGHGIAGRLAGGITGLRIPGEVGKIVARSGAEQIDGPPVASRADLGIQQGLRSPLSARAHDPGSRVDLIGCQIAHPLLRDVAGAVSGVVAGHRRHGRGGCRRAGAKHRLDACQRLLEAADHRVRVVGAEIQPAAVDRGMPEIVDRPRVAVTGGIGVIKGRIGPHRPGLRCAVREARIGRRTGVVATSAQGIAADACEVPHRITLVGRAVIQGAGDAECQSEGRHVLVSGTIPLGSGTFLDAYIVGQLRSQVGDVVVLRHVSQRIAAASGNARIDDAWPFAAGTRRWGVADARTSGVRHGTEGGRQCRGIGVADAVDIDVSRIIAGRRSADFEAGDSSVKEGRGHLRLNALLQLVAR</sequence>
<dbReference type="Proteomes" id="UP000020077">
    <property type="component" value="Unassembled WGS sequence"/>
</dbReference>
<reference evidence="1 2" key="1">
    <citation type="submission" date="2014-02" db="EMBL/GenBank/DDBJ databases">
        <title>Expanding our view of genomic diversity in Candidatus Accumulibacter clades.</title>
        <authorList>
            <person name="Skennerton C.T."/>
            <person name="Barr J.J."/>
            <person name="Slater F.R."/>
            <person name="Bond P.L."/>
            <person name="Tyson G.W."/>
        </authorList>
    </citation>
    <scope>NUCLEOTIDE SEQUENCE [LARGE SCALE GENOMIC DNA]</scope>
    <source>
        <strain evidence="2">BA-91</strain>
    </source>
</reference>
<accession>A0A080M1G6</accession>
<protein>
    <submittedName>
        <fullName evidence="1">Uncharacterized protein</fullName>
    </submittedName>
</protein>
<dbReference type="AlphaFoldDB" id="A0A080M1G6"/>
<dbReference type="EMBL" id="JDVG02000606">
    <property type="protein sequence ID" value="KFB71029.1"/>
    <property type="molecule type" value="Genomic_DNA"/>
</dbReference>
<gene>
    <name evidence="1" type="ORF">AW09_003854</name>
</gene>
<organism evidence="1 2">
    <name type="scientific">Candidatus Accumulibacter phosphatis</name>
    <dbReference type="NCBI Taxonomy" id="327160"/>
    <lineage>
        <taxon>Bacteria</taxon>
        <taxon>Pseudomonadati</taxon>
        <taxon>Pseudomonadota</taxon>
        <taxon>Betaproteobacteria</taxon>
        <taxon>Candidatus Accumulibacter</taxon>
    </lineage>
</organism>
<proteinExistence type="predicted"/>
<name>A0A080M1G6_9PROT</name>
<evidence type="ECO:0000313" key="2">
    <source>
        <dbReference type="Proteomes" id="UP000020077"/>
    </source>
</evidence>
<comment type="caution">
    <text evidence="1">The sequence shown here is derived from an EMBL/GenBank/DDBJ whole genome shotgun (WGS) entry which is preliminary data.</text>
</comment>